<keyword evidence="5 10" id="KW-0145">Chemotaxis</keyword>
<gene>
    <name evidence="11" type="ordered locus">Sthe_0581</name>
</gene>
<sequence length="183" mass="19420">MQSGDVAQGMNKRLLLVFGGVGALIVVALVGAVFVLPSLVPGGISIQLGNGNTTETLSVPPPTGVDVGVPVTLGERVVNLADPGGFRYLKTEIVLSLHVPGVVGSELSTEELEKEQATLNARLEPIKPQIQDILTSVLTAKTVAEVTTPEGKEVLREQLIESLQPLLRHHQITGLYFAQFVIQ</sequence>
<comment type="subcellular location">
    <subcellularLocation>
        <location evidence="2">Cell membrane</location>
        <topology evidence="2">Single-pass membrane protein</topology>
    </subcellularLocation>
</comment>
<keyword evidence="11" id="KW-0282">Flagellum</keyword>
<organism evidence="11 12">
    <name type="scientific">Sphaerobacter thermophilus (strain ATCC 49802 / DSM 20745 / KCCM 41009 / NCIMB 13125 / S 6022)</name>
    <dbReference type="NCBI Taxonomy" id="479434"/>
    <lineage>
        <taxon>Bacteria</taxon>
        <taxon>Pseudomonadati</taxon>
        <taxon>Thermomicrobiota</taxon>
        <taxon>Thermomicrobia</taxon>
        <taxon>Sphaerobacterales</taxon>
        <taxon>Sphaerobacterineae</taxon>
        <taxon>Sphaerobacteraceae</taxon>
        <taxon>Sphaerobacter</taxon>
    </lineage>
</organism>
<keyword evidence="9 10" id="KW-0472">Membrane</keyword>
<evidence type="ECO:0000256" key="10">
    <source>
        <dbReference type="RuleBase" id="RU364125"/>
    </source>
</evidence>
<keyword evidence="4 10" id="KW-1003">Cell membrane</keyword>
<dbReference type="Proteomes" id="UP000002027">
    <property type="component" value="Chromosome 1"/>
</dbReference>
<evidence type="ECO:0000256" key="8">
    <source>
        <dbReference type="ARBA" id="ARBA00022989"/>
    </source>
</evidence>
<accession>D1C1A2</accession>
<dbReference type="GO" id="GO:0009425">
    <property type="term" value="C:bacterial-type flagellum basal body"/>
    <property type="evidence" value="ECO:0007669"/>
    <property type="project" value="InterPro"/>
</dbReference>
<dbReference type="EMBL" id="CP001823">
    <property type="protein sequence ID" value="ACZ38019.1"/>
    <property type="molecule type" value="Genomic_DNA"/>
</dbReference>
<keyword evidence="11" id="KW-0969">Cilium</keyword>
<dbReference type="STRING" id="479434.Sthe_0581"/>
<dbReference type="PANTHER" id="PTHR35091:SF2">
    <property type="entry name" value="FLAGELLAR PROTEIN FLIL"/>
    <property type="match status" value="1"/>
</dbReference>
<evidence type="ECO:0000256" key="7">
    <source>
        <dbReference type="ARBA" id="ARBA00022779"/>
    </source>
</evidence>
<evidence type="ECO:0000256" key="5">
    <source>
        <dbReference type="ARBA" id="ARBA00022500"/>
    </source>
</evidence>
<proteinExistence type="inferred from homology"/>
<evidence type="ECO:0000313" key="12">
    <source>
        <dbReference type="Proteomes" id="UP000002027"/>
    </source>
</evidence>
<keyword evidence="6 10" id="KW-0812">Transmembrane</keyword>
<name>D1C1A2_SPHTD</name>
<dbReference type="Pfam" id="PF03748">
    <property type="entry name" value="FliL"/>
    <property type="match status" value="1"/>
</dbReference>
<reference evidence="11 12" key="2">
    <citation type="journal article" date="2010" name="Stand. Genomic Sci.">
        <title>Complete genome sequence of Desulfohalobium retbaense type strain (HR(100)).</title>
        <authorList>
            <person name="Spring S."/>
            <person name="Nolan M."/>
            <person name="Lapidus A."/>
            <person name="Glavina Del Rio T."/>
            <person name="Copeland A."/>
            <person name="Tice H."/>
            <person name="Cheng J.F."/>
            <person name="Lucas S."/>
            <person name="Land M."/>
            <person name="Chen F."/>
            <person name="Bruce D."/>
            <person name="Goodwin L."/>
            <person name="Pitluck S."/>
            <person name="Ivanova N."/>
            <person name="Mavromatis K."/>
            <person name="Mikhailova N."/>
            <person name="Pati A."/>
            <person name="Chen A."/>
            <person name="Palaniappan K."/>
            <person name="Hauser L."/>
            <person name="Chang Y.J."/>
            <person name="Jeffries C.D."/>
            <person name="Munk C."/>
            <person name="Kiss H."/>
            <person name="Chain P."/>
            <person name="Han C."/>
            <person name="Brettin T."/>
            <person name="Detter J.C."/>
            <person name="Schuler E."/>
            <person name="Goker M."/>
            <person name="Rohde M."/>
            <person name="Bristow J."/>
            <person name="Eisen J.A."/>
            <person name="Markowitz V."/>
            <person name="Hugenholtz P."/>
            <person name="Kyrpides N.C."/>
            <person name="Klenk H.P."/>
        </authorList>
    </citation>
    <scope>NUCLEOTIDE SEQUENCE [LARGE SCALE GENOMIC DNA]</scope>
    <source>
        <strain evidence="12">ATCC 49802 / DSM 20745 / S 6022</strain>
    </source>
</reference>
<dbReference type="HOGENOM" id="CLU_099018_2_0_0"/>
<evidence type="ECO:0000313" key="11">
    <source>
        <dbReference type="EMBL" id="ACZ38019.1"/>
    </source>
</evidence>
<evidence type="ECO:0000256" key="1">
    <source>
        <dbReference type="ARBA" id="ARBA00002254"/>
    </source>
</evidence>
<dbReference type="KEGG" id="sti:Sthe_0581"/>
<dbReference type="AlphaFoldDB" id="D1C1A2"/>
<dbReference type="GO" id="GO:0006935">
    <property type="term" value="P:chemotaxis"/>
    <property type="evidence" value="ECO:0007669"/>
    <property type="project" value="UniProtKB-KW"/>
</dbReference>
<evidence type="ECO:0000256" key="4">
    <source>
        <dbReference type="ARBA" id="ARBA00022475"/>
    </source>
</evidence>
<keyword evidence="8 10" id="KW-1133">Transmembrane helix</keyword>
<dbReference type="RefSeq" id="WP_012871066.1">
    <property type="nucleotide sequence ID" value="NC_013523.1"/>
</dbReference>
<evidence type="ECO:0000256" key="6">
    <source>
        <dbReference type="ARBA" id="ARBA00022692"/>
    </source>
</evidence>
<protein>
    <recommendedName>
        <fullName evidence="10">Flagellar protein FliL</fullName>
    </recommendedName>
</protein>
<dbReference type="GO" id="GO:0005886">
    <property type="term" value="C:plasma membrane"/>
    <property type="evidence" value="ECO:0007669"/>
    <property type="project" value="UniProtKB-SubCell"/>
</dbReference>
<comment type="function">
    <text evidence="1 10">Controls the rotational direction of flagella during chemotaxis.</text>
</comment>
<comment type="similarity">
    <text evidence="3 10">Belongs to the FliL family.</text>
</comment>
<dbReference type="eggNOG" id="COG1580">
    <property type="taxonomic scope" value="Bacteria"/>
</dbReference>
<dbReference type="PANTHER" id="PTHR35091">
    <property type="entry name" value="FLAGELLAR PROTEIN FLIL"/>
    <property type="match status" value="1"/>
</dbReference>
<keyword evidence="11" id="KW-0966">Cell projection</keyword>
<feature type="transmembrane region" description="Helical" evidence="10">
    <location>
        <begin position="14"/>
        <end position="36"/>
    </location>
</feature>
<dbReference type="InterPro" id="IPR005503">
    <property type="entry name" value="FliL"/>
</dbReference>
<keyword evidence="12" id="KW-1185">Reference proteome</keyword>
<reference evidence="12" key="1">
    <citation type="submission" date="2009-11" db="EMBL/GenBank/DDBJ databases">
        <title>The complete chromosome 1 of Sphaerobacter thermophilus DSM 20745.</title>
        <authorList>
            <person name="Lucas S."/>
            <person name="Copeland A."/>
            <person name="Lapidus A."/>
            <person name="Glavina del Rio T."/>
            <person name="Dalin E."/>
            <person name="Tice H."/>
            <person name="Bruce D."/>
            <person name="Goodwin L."/>
            <person name="Pitluck S."/>
            <person name="Kyrpides N."/>
            <person name="Mavromatis K."/>
            <person name="Ivanova N."/>
            <person name="Mikhailova N."/>
            <person name="LaButti K.M."/>
            <person name="Clum A."/>
            <person name="Sun H.I."/>
            <person name="Brettin T."/>
            <person name="Detter J.C."/>
            <person name="Han C."/>
            <person name="Larimer F."/>
            <person name="Land M."/>
            <person name="Hauser L."/>
            <person name="Markowitz V."/>
            <person name="Cheng J.F."/>
            <person name="Hugenholtz P."/>
            <person name="Woyke T."/>
            <person name="Wu D."/>
            <person name="Steenblock K."/>
            <person name="Schneider S."/>
            <person name="Pukall R."/>
            <person name="Goeker M."/>
            <person name="Klenk H.P."/>
            <person name="Eisen J.A."/>
        </authorList>
    </citation>
    <scope>NUCLEOTIDE SEQUENCE [LARGE SCALE GENOMIC DNA]</scope>
    <source>
        <strain evidence="12">ATCC 49802 / DSM 20745 / S 6022</strain>
    </source>
</reference>
<dbReference type="InParanoid" id="D1C1A2"/>
<evidence type="ECO:0000256" key="3">
    <source>
        <dbReference type="ARBA" id="ARBA00008281"/>
    </source>
</evidence>
<evidence type="ECO:0000256" key="2">
    <source>
        <dbReference type="ARBA" id="ARBA00004162"/>
    </source>
</evidence>
<evidence type="ECO:0000256" key="9">
    <source>
        <dbReference type="ARBA" id="ARBA00023136"/>
    </source>
</evidence>
<keyword evidence="7 10" id="KW-0283">Flagellar rotation</keyword>
<dbReference type="GO" id="GO:0071978">
    <property type="term" value="P:bacterial-type flagellum-dependent swarming motility"/>
    <property type="evidence" value="ECO:0007669"/>
    <property type="project" value="TreeGrafter"/>
</dbReference>